<dbReference type="GeneID" id="108047433"/>
<reference evidence="4" key="2">
    <citation type="submission" date="2025-04" db="UniProtKB">
        <authorList>
            <consortium name="RefSeq"/>
        </authorList>
    </citation>
    <scope>IDENTIFICATION</scope>
</reference>
<dbReference type="OMA" id="KEWSGDY"/>
<feature type="region of interest" description="Disordered" evidence="1">
    <location>
        <begin position="236"/>
        <end position="269"/>
    </location>
</feature>
<organism evidence="4">
    <name type="scientific">Drosophila rhopaloa</name>
    <name type="common">Fruit fly</name>
    <dbReference type="NCBI Taxonomy" id="1041015"/>
    <lineage>
        <taxon>Eukaryota</taxon>
        <taxon>Metazoa</taxon>
        <taxon>Ecdysozoa</taxon>
        <taxon>Arthropoda</taxon>
        <taxon>Hexapoda</taxon>
        <taxon>Insecta</taxon>
        <taxon>Pterygota</taxon>
        <taxon>Neoptera</taxon>
        <taxon>Endopterygota</taxon>
        <taxon>Diptera</taxon>
        <taxon>Brachycera</taxon>
        <taxon>Muscomorpha</taxon>
        <taxon>Ephydroidea</taxon>
        <taxon>Drosophilidae</taxon>
        <taxon>Drosophila</taxon>
        <taxon>Sophophora</taxon>
    </lineage>
</organism>
<proteinExistence type="predicted"/>
<reference evidence="2" key="3">
    <citation type="submission" date="2025-05" db="UniProtKB">
        <authorList>
            <consortium name="EnsemblMetazoa"/>
        </authorList>
    </citation>
    <scope>IDENTIFICATION</scope>
</reference>
<keyword evidence="3" id="KW-1185">Reference proteome</keyword>
<feature type="region of interest" description="Disordered" evidence="1">
    <location>
        <begin position="283"/>
        <end position="309"/>
    </location>
</feature>
<dbReference type="RefSeq" id="XP_016983096.1">
    <property type="nucleotide sequence ID" value="XM_017127607.1"/>
</dbReference>
<accession>A0A6P4FC49</accession>
<name>A0A6P4FC49_DRORH</name>
<dbReference type="EnsemblMetazoa" id="XM_017127607.2">
    <property type="protein sequence ID" value="XP_016983096.1"/>
    <property type="gene ID" value="LOC108047433"/>
</dbReference>
<dbReference type="OrthoDB" id="8063211at2759"/>
<evidence type="ECO:0000256" key="1">
    <source>
        <dbReference type="SAM" id="MobiDB-lite"/>
    </source>
</evidence>
<evidence type="ECO:0000313" key="4">
    <source>
        <dbReference type="RefSeq" id="XP_016983096.1"/>
    </source>
</evidence>
<reference evidence="3" key="1">
    <citation type="journal article" date="2021" name="Elife">
        <title>Highly contiguous assemblies of 101 drosophilid genomes.</title>
        <authorList>
            <person name="Kim B.Y."/>
            <person name="Wang J.R."/>
            <person name="Miller D.E."/>
            <person name="Barmina O."/>
            <person name="Delaney E."/>
            <person name="Thompson A."/>
            <person name="Comeault A.A."/>
            <person name="Peede D."/>
            <person name="D'Agostino E.R."/>
            <person name="Pelaez J."/>
            <person name="Aguilar J.M."/>
            <person name="Haji D."/>
            <person name="Matsunaga T."/>
            <person name="Armstrong E.E."/>
            <person name="Zych M."/>
            <person name="Ogawa Y."/>
            <person name="Stamenkovic-Radak M."/>
            <person name="Jelic M."/>
            <person name="Veselinovic M.S."/>
            <person name="Tanaskovic M."/>
            <person name="Eric P."/>
            <person name="Gao J.J."/>
            <person name="Katoh T.K."/>
            <person name="Toda M.J."/>
            <person name="Watabe H."/>
            <person name="Watada M."/>
            <person name="Davis J.S."/>
            <person name="Moyle L.C."/>
            <person name="Manoli G."/>
            <person name="Bertolini E."/>
            <person name="Kostal V."/>
            <person name="Hawley R.S."/>
            <person name="Takahashi A."/>
            <person name="Jones C.D."/>
            <person name="Price D.K."/>
            <person name="Whiteman N."/>
            <person name="Kopp A."/>
            <person name="Matute D.R."/>
            <person name="Petrov D.A."/>
        </authorList>
    </citation>
    <scope>NUCLEOTIDE SEQUENCE [LARGE SCALE GENOMIC DNA]</scope>
</reference>
<feature type="compositionally biased region" description="Basic residues" evidence="1">
    <location>
        <begin position="296"/>
        <end position="309"/>
    </location>
</feature>
<sequence length="309" mass="35047">MSLASIKQKEVKGKKKLLPKLRTVLANPYKHHSPILPDVDVMQLGMIFKKAMESSETGIKSFATRFGIHLGLESSLRAINSQRFSCLLVSLSLRPAHLIRLIATSASVKVPTAPIYAQPKLEEFTMEIFGVRALSLALPLDLRPISVELEQWVIARKRTPPPAKNIVAKIHKKPKKKLVVINPIEEEKKLPLPAAEKKDWDYDFISFSSYTPSVKLDRVDVLVESEKLDNALKKLAMKGKSKEEKEEINQKPVEKEKSPSLDPMEVEPVEDDFLDRDLQIYRPLTVHQIRPNPDKKPKKKRNKKATSKS</sequence>
<evidence type="ECO:0000313" key="3">
    <source>
        <dbReference type="Proteomes" id="UP001652680"/>
    </source>
</evidence>
<protein>
    <submittedName>
        <fullName evidence="4">Uncharacterized protein LOC108047433</fullName>
    </submittedName>
</protein>
<dbReference type="AlphaFoldDB" id="A0A6P4FC49"/>
<gene>
    <name evidence="4" type="primary">LOC108047433</name>
    <name evidence="2" type="synonym">108047433</name>
</gene>
<dbReference type="Proteomes" id="UP001652680">
    <property type="component" value="Unassembled WGS sequence"/>
</dbReference>
<feature type="compositionally biased region" description="Basic and acidic residues" evidence="1">
    <location>
        <begin position="240"/>
        <end position="259"/>
    </location>
</feature>
<evidence type="ECO:0000313" key="2">
    <source>
        <dbReference type="EnsemblMetazoa" id="XP_016983096.1"/>
    </source>
</evidence>